<feature type="region of interest" description="Disordered" evidence="1">
    <location>
        <begin position="401"/>
        <end position="430"/>
    </location>
</feature>
<name>A0A8J8T9S1_HALGN</name>
<feature type="compositionally biased region" description="Basic and acidic residues" evidence="1">
    <location>
        <begin position="414"/>
        <end position="430"/>
    </location>
</feature>
<proteinExistence type="predicted"/>
<protein>
    <submittedName>
        <fullName evidence="2">Uncharacterized protein</fullName>
    </submittedName>
</protein>
<dbReference type="Proteomes" id="UP000785679">
    <property type="component" value="Unassembled WGS sequence"/>
</dbReference>
<accession>A0A8J8T9S1</accession>
<feature type="compositionally biased region" description="Polar residues" evidence="1">
    <location>
        <begin position="920"/>
        <end position="944"/>
    </location>
</feature>
<keyword evidence="3" id="KW-1185">Reference proteome</keyword>
<gene>
    <name evidence="2" type="ORF">FGO68_gene7175</name>
</gene>
<dbReference type="EMBL" id="RRYP01000207">
    <property type="protein sequence ID" value="TNV87812.1"/>
    <property type="molecule type" value="Genomic_DNA"/>
</dbReference>
<evidence type="ECO:0000313" key="2">
    <source>
        <dbReference type="EMBL" id="TNV87812.1"/>
    </source>
</evidence>
<dbReference type="OrthoDB" id="322612at2759"/>
<feature type="region of interest" description="Disordered" evidence="1">
    <location>
        <begin position="918"/>
        <end position="945"/>
    </location>
</feature>
<evidence type="ECO:0000256" key="1">
    <source>
        <dbReference type="SAM" id="MobiDB-lite"/>
    </source>
</evidence>
<organism evidence="2 3">
    <name type="scientific">Halteria grandinella</name>
    <dbReference type="NCBI Taxonomy" id="5974"/>
    <lineage>
        <taxon>Eukaryota</taxon>
        <taxon>Sar</taxon>
        <taxon>Alveolata</taxon>
        <taxon>Ciliophora</taxon>
        <taxon>Intramacronucleata</taxon>
        <taxon>Spirotrichea</taxon>
        <taxon>Stichotrichia</taxon>
        <taxon>Sporadotrichida</taxon>
        <taxon>Halteriidae</taxon>
        <taxon>Halteria</taxon>
    </lineage>
</organism>
<dbReference type="AlphaFoldDB" id="A0A8J8T9S1"/>
<reference evidence="2" key="1">
    <citation type="submission" date="2019-06" db="EMBL/GenBank/DDBJ databases">
        <authorList>
            <person name="Zheng W."/>
        </authorList>
    </citation>
    <scope>NUCLEOTIDE SEQUENCE</scope>
    <source>
        <strain evidence="2">QDHG01</strain>
    </source>
</reference>
<feature type="region of interest" description="Disordered" evidence="1">
    <location>
        <begin position="1051"/>
        <end position="1071"/>
    </location>
</feature>
<comment type="caution">
    <text evidence="2">The sequence shown here is derived from an EMBL/GenBank/DDBJ whole genome shotgun (WGS) entry which is preliminary data.</text>
</comment>
<feature type="compositionally biased region" description="Polar residues" evidence="1">
    <location>
        <begin position="403"/>
        <end position="413"/>
    </location>
</feature>
<sequence length="1163" mass="134503">MEMPLYFFRSLQFLLKQIIIMEIVKEEKSKPLITLSLKKSHSTSVLNHLKNPGVTTLPSQTLTSKNSQFTSQKQQGSSSTRQITLQDAQKQAINRIIKELADCVGDSDRIQTSTERKSSANQHNYLKQVLRRPHIQDMFHQEFHLSQPEIIDLEQIIMRQCQDIITLAHNKHRRLVPQSARERTPVKTEQVKQQPLSLLQRKELERQLTLDFFQFPVQPCVRSLYYLSKIAQKQSLKIMVPPTVLLGFGDDNRIIYNDYSTGKLVVESKNISPKRIQQFISSHMVGGPVQQGYSIEDKLLLPKYVIKLASKGSTHNEIKLYYSRESLIADLLSFWGSFDLALQMFVKQKHPFRPSIHRCYVNKNGSVYKAMAINNQENITKDHKFYGFLKQMIEDGYNKAHNKSMSKSQSHARQPSESKQSEASGKGRERGSLMGLDRFIKENTANVRKRRSTLLNNLFLLSQKSSLRPEDNPYQIHEEVTLDKNGFPTSLAGFNLNDYYSTLQQSTPNSDLKRAFICTADYIDNLTMMNCRPSALRQAQQMTEDIYRLFSQYYLKIQKYGHISQFVCDFMEDNNGIMYLLQVKSFECEGVLHEWQMPFEPQPQTGRLITAEEIKEIEEKEMVEELEKQCAAKLVCTENRNLPQLKQWWIEALKEHELWPKEGTGKKGHHTHMINDRLIDKYQKEIEIGKDSCFFLLSEQQRISPLFPLITFCDKNNELYKQHRASLSPPPKHRHTVSHERKNSLQIFKDPILNMLQQYDPNFQDSRFLDQSKQEPEQASQTVKVCLSCEKVLELYQSRYYALVFKTEQTQEELRKLKLKLINHWTYQNISFLVKIYKDSKKSMHIVSDIDKIEKRAAEQSLRDRAKSPDSVAKRTIKNARPLTAIASFCGYSESRFNNNPSRPLTSTNDFDKMLIIDSKPTTQQSKRKVSTASRNNQRSTSLSRGVLKATKSLMKSIDRLHRHMETLQTTPGYEQSGLAVAMQFARPMTQESQMQTVTSYRKSQAVPLIEESPYGNIVETEVHQANGQNRFKNRAQTFLNMVAAKSFGNSRTVSGFSSSRKSNNKQQIDAPASSTLALINSQPKKSDKDFIDYFNNKRLLNKLQLNPSTESTTRTILSARKINKRVIIKQQEQAKPQTVEVSQHLLGDILNRQNYSEVQDYQ</sequence>
<evidence type="ECO:0000313" key="3">
    <source>
        <dbReference type="Proteomes" id="UP000785679"/>
    </source>
</evidence>